<dbReference type="AlphaFoldDB" id="A0A382G5Z7"/>
<sequence length="38" mass="4717">MDPQIIQKIILKFLKRNQIFIYLTMKKIKDYQQHEIPV</sequence>
<name>A0A382G5Z7_9ZZZZ</name>
<dbReference type="EMBL" id="UINC01053464">
    <property type="protein sequence ID" value="SVB70003.1"/>
    <property type="molecule type" value="Genomic_DNA"/>
</dbReference>
<proteinExistence type="predicted"/>
<reference evidence="1" key="1">
    <citation type="submission" date="2018-05" db="EMBL/GenBank/DDBJ databases">
        <authorList>
            <person name="Lanie J.A."/>
            <person name="Ng W.-L."/>
            <person name="Kazmierczak K.M."/>
            <person name="Andrzejewski T.M."/>
            <person name="Davidsen T.M."/>
            <person name="Wayne K.J."/>
            <person name="Tettelin H."/>
            <person name="Glass J.I."/>
            <person name="Rusch D."/>
            <person name="Podicherti R."/>
            <person name="Tsui H.-C.T."/>
            <person name="Winkler M.E."/>
        </authorList>
    </citation>
    <scope>NUCLEOTIDE SEQUENCE</scope>
</reference>
<evidence type="ECO:0000313" key="1">
    <source>
        <dbReference type="EMBL" id="SVB70003.1"/>
    </source>
</evidence>
<organism evidence="1">
    <name type="scientific">marine metagenome</name>
    <dbReference type="NCBI Taxonomy" id="408172"/>
    <lineage>
        <taxon>unclassified sequences</taxon>
        <taxon>metagenomes</taxon>
        <taxon>ecological metagenomes</taxon>
    </lineage>
</organism>
<accession>A0A382G5Z7</accession>
<protein>
    <submittedName>
        <fullName evidence="1">Uncharacterized protein</fullName>
    </submittedName>
</protein>
<gene>
    <name evidence="1" type="ORF">METZ01_LOCUS222857</name>
</gene>